<dbReference type="Pfam" id="PF00113">
    <property type="entry name" value="Enolase_C"/>
    <property type="match status" value="1"/>
</dbReference>
<comment type="similarity">
    <text evidence="2 9">Belongs to the enolase family.</text>
</comment>
<dbReference type="InterPro" id="IPR036849">
    <property type="entry name" value="Enolase-like_C_sf"/>
</dbReference>
<keyword evidence="13" id="KW-1185">Reference proteome</keyword>
<feature type="active site" description="Proton donor" evidence="9">
    <location>
        <position position="208"/>
    </location>
</feature>
<dbReference type="InterPro" id="IPR020810">
    <property type="entry name" value="Enolase_C"/>
</dbReference>
<dbReference type="Gene3D" id="3.20.20.120">
    <property type="entry name" value="Enolase-like C-terminal domain"/>
    <property type="match status" value="1"/>
</dbReference>
<evidence type="ECO:0000256" key="9">
    <source>
        <dbReference type="HAMAP-Rule" id="MF_00318"/>
    </source>
</evidence>
<feature type="binding site" evidence="9">
    <location>
        <position position="339"/>
    </location>
    <ligand>
        <name>(2R)-2-phosphoglycerate</name>
        <dbReference type="ChEBI" id="CHEBI:58289"/>
    </ligand>
</feature>
<evidence type="ECO:0000259" key="10">
    <source>
        <dbReference type="SMART" id="SM01192"/>
    </source>
</evidence>
<dbReference type="PIRSF" id="PIRSF001400">
    <property type="entry name" value="Enolase"/>
    <property type="match status" value="1"/>
</dbReference>
<comment type="catalytic activity">
    <reaction evidence="9">
        <text>(2R)-2-phosphoglycerate = phosphoenolpyruvate + H2O</text>
        <dbReference type="Rhea" id="RHEA:10164"/>
        <dbReference type="ChEBI" id="CHEBI:15377"/>
        <dbReference type="ChEBI" id="CHEBI:58289"/>
        <dbReference type="ChEBI" id="CHEBI:58702"/>
        <dbReference type="EC" id="4.2.1.11"/>
    </reaction>
</comment>
<dbReference type="NCBIfam" id="TIGR01060">
    <property type="entry name" value="eno"/>
    <property type="match status" value="1"/>
</dbReference>
<dbReference type="Pfam" id="PF03952">
    <property type="entry name" value="Enolase_N"/>
    <property type="match status" value="1"/>
</dbReference>
<dbReference type="InterPro" id="IPR020809">
    <property type="entry name" value="Enolase_CS"/>
</dbReference>
<sequence length="432" mass="45343">MNDVTFTAVHALQILDSRGHPTLQVALTCQGGSVLTASAPSGASTGTHEAVELRDGGRNYSGRGVESAVAGINTAIAELLLSRPWPSQRSLDGALCELDGTADKSRLGANAIVAVSMAAARAFASVAGQPLHAWIGKTVGRAGRLPVPHFNVLNGGAHAANPLAFQEFMIAPTGARNLPEAIRWGSEVYHALGTVLRAKGMSTGLGDEGGYAPEISSAQEALELITKAIEEAGHSPGTDGVSIALDPAANYFYRDGVYELNGSSYSSTELVGYYEKLVANYPIRSLEDPLAEEDAHGWTELTARLGNLVQVVGDDIFVTNPELLRTGIQNASANAVLLKPNQIGTVSQTLDTFTIAEHGGFSSMVSHRSGETMDSFVADLAVGLGCGQLKSGAPARGERVAKYNRLLEISDAHPLLPYGLGTPHRETEPNHD</sequence>
<evidence type="ECO:0000256" key="1">
    <source>
        <dbReference type="ARBA" id="ARBA00005031"/>
    </source>
</evidence>
<dbReference type="InterPro" id="IPR029017">
    <property type="entry name" value="Enolase-like_N"/>
</dbReference>
<comment type="cofactor">
    <cofactor evidence="9">
        <name>Mg(2+)</name>
        <dbReference type="ChEBI" id="CHEBI:18420"/>
    </cofactor>
    <text evidence="9">Binds a second Mg(2+) ion via substrate during catalysis.</text>
</comment>
<evidence type="ECO:0000256" key="2">
    <source>
        <dbReference type="ARBA" id="ARBA00009604"/>
    </source>
</evidence>
<keyword evidence="6 9" id="KW-0460">Magnesium</keyword>
<feature type="domain" description="Enolase C-terminal TIM barrel" evidence="10">
    <location>
        <begin position="142"/>
        <end position="415"/>
    </location>
</feature>
<dbReference type="EC" id="4.2.1.11" evidence="3 9"/>
<feature type="binding site" evidence="9">
    <location>
        <position position="166"/>
    </location>
    <ligand>
        <name>(2R)-2-phosphoglycerate</name>
        <dbReference type="ChEBI" id="CHEBI:58289"/>
    </ligand>
</feature>
<reference evidence="13" key="1">
    <citation type="journal article" date="2019" name="Int. J. Syst. Evol. Microbiol.">
        <title>The Global Catalogue of Microorganisms (GCM) 10K type strain sequencing project: providing services to taxonomists for standard genome sequencing and annotation.</title>
        <authorList>
            <consortium name="The Broad Institute Genomics Platform"/>
            <consortium name="The Broad Institute Genome Sequencing Center for Infectious Disease"/>
            <person name="Wu L."/>
            <person name="Ma J."/>
        </authorList>
    </citation>
    <scope>NUCLEOTIDE SEQUENCE [LARGE SCALE GENOMIC DNA]</scope>
    <source>
        <strain evidence="13">JCM 18952</strain>
    </source>
</reference>
<feature type="binding site" evidence="9">
    <location>
        <position position="246"/>
    </location>
    <ligand>
        <name>Mg(2+)</name>
        <dbReference type="ChEBI" id="CHEBI:18420"/>
    </ligand>
</feature>
<dbReference type="SFLD" id="SFLDF00002">
    <property type="entry name" value="enolase"/>
    <property type="match status" value="1"/>
</dbReference>
<feature type="binding site" evidence="9">
    <location>
        <position position="369"/>
    </location>
    <ligand>
        <name>(2R)-2-phosphoglycerate</name>
        <dbReference type="ChEBI" id="CHEBI:58289"/>
    </ligand>
</feature>
<accession>A0ABP9TJ78</accession>
<feature type="binding site" evidence="9">
    <location>
        <position position="314"/>
    </location>
    <ligand>
        <name>Mg(2+)</name>
        <dbReference type="ChEBI" id="CHEBI:18420"/>
    </ligand>
</feature>
<keyword evidence="5 9" id="KW-0964">Secreted</keyword>
<dbReference type="PRINTS" id="PR00148">
    <property type="entry name" value="ENOLASE"/>
</dbReference>
<evidence type="ECO:0000256" key="8">
    <source>
        <dbReference type="ARBA" id="ARBA00023239"/>
    </source>
</evidence>
<dbReference type="SFLD" id="SFLDS00001">
    <property type="entry name" value="Enolase"/>
    <property type="match status" value="1"/>
</dbReference>
<evidence type="ECO:0000313" key="12">
    <source>
        <dbReference type="EMBL" id="GAA5226203.1"/>
    </source>
</evidence>
<keyword evidence="9" id="KW-0963">Cytoplasm</keyword>
<keyword evidence="7 9" id="KW-0324">Glycolysis</keyword>
<dbReference type="PANTHER" id="PTHR11902:SF1">
    <property type="entry name" value="ENOLASE"/>
    <property type="match status" value="1"/>
</dbReference>
<dbReference type="Proteomes" id="UP001501257">
    <property type="component" value="Unassembled WGS sequence"/>
</dbReference>
<dbReference type="SUPFAM" id="SSF51604">
    <property type="entry name" value="Enolase C-terminal domain-like"/>
    <property type="match status" value="1"/>
</dbReference>
<gene>
    <name evidence="12" type="primary">eno_1</name>
    <name evidence="9" type="synonym">eno</name>
    <name evidence="12" type="ORF">GCM10025778_07340</name>
</gene>
<name>A0ABP9TJ78_9MICC</name>
<evidence type="ECO:0000256" key="7">
    <source>
        <dbReference type="ARBA" id="ARBA00023152"/>
    </source>
</evidence>
<evidence type="ECO:0000259" key="11">
    <source>
        <dbReference type="SMART" id="SM01193"/>
    </source>
</evidence>
<comment type="function">
    <text evidence="9">Catalyzes the reversible conversion of 2-phosphoglycerate (2-PG) into phosphoenolpyruvate (PEP). It is essential for the degradation of carbohydrates via glycolysis.</text>
</comment>
<feature type="binding site" evidence="9">
    <location>
        <position position="390"/>
    </location>
    <ligand>
        <name>(2R)-2-phosphoglycerate</name>
        <dbReference type="ChEBI" id="CHEBI:58289"/>
    </ligand>
</feature>
<comment type="subcellular location">
    <subcellularLocation>
        <location evidence="9">Cytoplasm</location>
    </subcellularLocation>
    <subcellularLocation>
        <location evidence="9">Secreted</location>
    </subcellularLocation>
    <subcellularLocation>
        <location evidence="9">Cell surface</location>
    </subcellularLocation>
    <text evidence="9">Fractions of enolase are present in both the cytoplasm and on the cell surface.</text>
</comment>
<protein>
    <recommendedName>
        <fullName evidence="4 9">Enolase</fullName>
        <ecNumber evidence="3 9">4.2.1.11</ecNumber>
    </recommendedName>
    <alternativeName>
        <fullName evidence="9">2-phospho-D-glycerate hydro-lyase</fullName>
    </alternativeName>
    <alternativeName>
        <fullName evidence="9">2-phosphoglycerate dehydratase</fullName>
    </alternativeName>
</protein>
<evidence type="ECO:0000256" key="4">
    <source>
        <dbReference type="ARBA" id="ARBA00017068"/>
    </source>
</evidence>
<dbReference type="SMART" id="SM01192">
    <property type="entry name" value="Enolase_C"/>
    <property type="match status" value="1"/>
</dbReference>
<dbReference type="SFLD" id="SFLDG00178">
    <property type="entry name" value="enolase"/>
    <property type="match status" value="1"/>
</dbReference>
<comment type="caution">
    <text evidence="12">The sequence shown here is derived from an EMBL/GenBank/DDBJ whole genome shotgun (WGS) entry which is preliminary data.</text>
</comment>
<dbReference type="PROSITE" id="PS00164">
    <property type="entry name" value="ENOLASE"/>
    <property type="match status" value="1"/>
</dbReference>
<dbReference type="SMART" id="SM01193">
    <property type="entry name" value="Enolase_N"/>
    <property type="match status" value="1"/>
</dbReference>
<feature type="domain" description="Enolase N-terminal" evidence="11">
    <location>
        <begin position="6"/>
        <end position="135"/>
    </location>
</feature>
<evidence type="ECO:0000313" key="13">
    <source>
        <dbReference type="Proteomes" id="UP001501257"/>
    </source>
</evidence>
<organism evidence="12 13">
    <name type="scientific">Paeniglutamicibacter antarcticus</name>
    <dbReference type="NCBI Taxonomy" id="494023"/>
    <lineage>
        <taxon>Bacteria</taxon>
        <taxon>Bacillati</taxon>
        <taxon>Actinomycetota</taxon>
        <taxon>Actinomycetes</taxon>
        <taxon>Micrococcales</taxon>
        <taxon>Micrococcaceae</taxon>
        <taxon>Paeniglutamicibacter</taxon>
    </lineage>
</organism>
<evidence type="ECO:0000256" key="6">
    <source>
        <dbReference type="ARBA" id="ARBA00022842"/>
    </source>
</evidence>
<dbReference type="EMBL" id="BAABLK010000013">
    <property type="protein sequence ID" value="GAA5226203.1"/>
    <property type="molecule type" value="Genomic_DNA"/>
</dbReference>
<proteinExistence type="inferred from homology"/>
<comment type="pathway">
    <text evidence="1 9">Carbohydrate degradation; glycolysis; pyruvate from D-glyceraldehyde 3-phosphate: step 4/5.</text>
</comment>
<evidence type="ECO:0000256" key="5">
    <source>
        <dbReference type="ARBA" id="ARBA00022525"/>
    </source>
</evidence>
<dbReference type="Gene3D" id="3.30.390.10">
    <property type="entry name" value="Enolase-like, N-terminal domain"/>
    <property type="match status" value="1"/>
</dbReference>
<dbReference type="PANTHER" id="PTHR11902">
    <property type="entry name" value="ENOLASE"/>
    <property type="match status" value="1"/>
</dbReference>
<dbReference type="CDD" id="cd03313">
    <property type="entry name" value="enolase"/>
    <property type="match status" value="1"/>
</dbReference>
<dbReference type="InterPro" id="IPR000941">
    <property type="entry name" value="Enolase"/>
</dbReference>
<dbReference type="RefSeq" id="WP_210101089.1">
    <property type="nucleotide sequence ID" value="NZ_BAABLK010000013.1"/>
</dbReference>
<feature type="binding site" evidence="9">
    <location>
        <position position="287"/>
    </location>
    <ligand>
        <name>Mg(2+)</name>
        <dbReference type="ChEBI" id="CHEBI:18420"/>
    </ligand>
</feature>
<keyword evidence="9" id="KW-0479">Metal-binding</keyword>
<feature type="binding site" evidence="9">
    <location>
        <position position="368"/>
    </location>
    <ligand>
        <name>(2R)-2-phosphoglycerate</name>
        <dbReference type="ChEBI" id="CHEBI:58289"/>
    </ligand>
</feature>
<evidence type="ECO:0000256" key="3">
    <source>
        <dbReference type="ARBA" id="ARBA00012058"/>
    </source>
</evidence>
<dbReference type="SUPFAM" id="SSF54826">
    <property type="entry name" value="Enolase N-terminal domain-like"/>
    <property type="match status" value="1"/>
</dbReference>
<dbReference type="InterPro" id="IPR020811">
    <property type="entry name" value="Enolase_N"/>
</dbReference>
<feature type="active site" description="Proton acceptor" evidence="9">
    <location>
        <position position="339"/>
    </location>
</feature>
<dbReference type="HAMAP" id="MF_00318">
    <property type="entry name" value="Enolase"/>
    <property type="match status" value="1"/>
</dbReference>
<keyword evidence="8 9" id="KW-0456">Lyase</keyword>